<dbReference type="InterPro" id="IPR016135">
    <property type="entry name" value="UBQ-conjugating_enzyme/RWD"/>
</dbReference>
<dbReference type="AlphaFoldDB" id="A0A368FR14"/>
<evidence type="ECO:0000313" key="2">
    <source>
        <dbReference type="EMBL" id="RCN33265.1"/>
    </source>
</evidence>
<proteinExistence type="predicted"/>
<evidence type="ECO:0000313" key="3">
    <source>
        <dbReference type="Proteomes" id="UP000252519"/>
    </source>
</evidence>
<evidence type="ECO:0000259" key="1">
    <source>
        <dbReference type="Pfam" id="PF05773"/>
    </source>
</evidence>
<protein>
    <recommendedName>
        <fullName evidence="1">RWD domain-containing protein</fullName>
    </recommendedName>
</protein>
<sequence length="73" mass="8385">MDSNSCRQSQLDEKVALEAIFGEDAVFGKNAWEVWSPLEVTIHLEPLHTGSEESRTFVYADLFVQCSENYPYR</sequence>
<dbReference type="InterPro" id="IPR006575">
    <property type="entry name" value="RWD_dom"/>
</dbReference>
<keyword evidence="3" id="KW-1185">Reference proteome</keyword>
<dbReference type="EMBL" id="JOJR01000948">
    <property type="protein sequence ID" value="RCN33265.1"/>
    <property type="molecule type" value="Genomic_DNA"/>
</dbReference>
<dbReference type="STRING" id="29170.A0A368FR14"/>
<dbReference type="Pfam" id="PF05773">
    <property type="entry name" value="RWD"/>
    <property type="match status" value="1"/>
</dbReference>
<comment type="caution">
    <text evidence="2">The sequence shown here is derived from an EMBL/GenBank/DDBJ whole genome shotgun (WGS) entry which is preliminary data.</text>
</comment>
<reference evidence="2 3" key="1">
    <citation type="submission" date="2014-10" db="EMBL/GenBank/DDBJ databases">
        <title>Draft genome of the hookworm Ancylostoma caninum.</title>
        <authorList>
            <person name="Mitreva M."/>
        </authorList>
    </citation>
    <scope>NUCLEOTIDE SEQUENCE [LARGE SCALE GENOMIC DNA]</scope>
    <source>
        <strain evidence="2 3">Baltimore</strain>
    </source>
</reference>
<name>A0A368FR14_ANCCA</name>
<feature type="domain" description="RWD" evidence="1">
    <location>
        <begin position="9"/>
        <end position="72"/>
    </location>
</feature>
<accession>A0A368FR14</accession>
<dbReference type="OrthoDB" id="5915312at2759"/>
<dbReference type="Proteomes" id="UP000252519">
    <property type="component" value="Unassembled WGS sequence"/>
</dbReference>
<gene>
    <name evidence="2" type="ORF">ANCCAN_20905</name>
</gene>
<organism evidence="2 3">
    <name type="scientific">Ancylostoma caninum</name>
    <name type="common">Dog hookworm</name>
    <dbReference type="NCBI Taxonomy" id="29170"/>
    <lineage>
        <taxon>Eukaryota</taxon>
        <taxon>Metazoa</taxon>
        <taxon>Ecdysozoa</taxon>
        <taxon>Nematoda</taxon>
        <taxon>Chromadorea</taxon>
        <taxon>Rhabditida</taxon>
        <taxon>Rhabditina</taxon>
        <taxon>Rhabditomorpha</taxon>
        <taxon>Strongyloidea</taxon>
        <taxon>Ancylostomatidae</taxon>
        <taxon>Ancylostomatinae</taxon>
        <taxon>Ancylostoma</taxon>
    </lineage>
</organism>
<dbReference type="Gene3D" id="3.10.110.10">
    <property type="entry name" value="Ubiquitin Conjugating Enzyme"/>
    <property type="match status" value="1"/>
</dbReference>
<dbReference type="SUPFAM" id="SSF54495">
    <property type="entry name" value="UBC-like"/>
    <property type="match status" value="1"/>
</dbReference>